<evidence type="ECO:0000259" key="1">
    <source>
        <dbReference type="Pfam" id="PF06439"/>
    </source>
</evidence>
<protein>
    <submittedName>
        <fullName evidence="2">Concanavalin A-like lectin/glucanases superfamily protein</fullName>
    </submittedName>
</protein>
<gene>
    <name evidence="2" type="ORF">CPter91_2668</name>
</gene>
<dbReference type="PATRIC" id="fig|279113.9.peg.2631"/>
<dbReference type="Proteomes" id="UP000074561">
    <property type="component" value="Chromosome"/>
</dbReference>
<proteinExistence type="predicted"/>
<dbReference type="STRING" id="279113.CPter91_2668"/>
<dbReference type="SUPFAM" id="SSF49899">
    <property type="entry name" value="Concanavalin A-like lectins/glucanases"/>
    <property type="match status" value="1"/>
</dbReference>
<dbReference type="KEGG" id="cpra:CPter91_2668"/>
<accession>A0A127Q4V9</accession>
<dbReference type="Gene3D" id="2.60.120.560">
    <property type="entry name" value="Exo-inulinase, domain 1"/>
    <property type="match status" value="1"/>
</dbReference>
<reference evidence="2 3" key="1">
    <citation type="submission" date="2015-11" db="EMBL/GenBank/DDBJ databases">
        <title>Exploring the genomic traits of fungus-feeding bacterial genus Collimonas.</title>
        <authorList>
            <person name="Song C."/>
            <person name="Schmidt R."/>
            <person name="de Jager V."/>
            <person name="Krzyzanowska D."/>
            <person name="Jongedijk E."/>
            <person name="Cankar K."/>
            <person name="Beekwilder J."/>
            <person name="van Veen A."/>
            <person name="de Boer W."/>
            <person name="van Veen J.A."/>
            <person name="Garbeva P."/>
        </authorList>
    </citation>
    <scope>NUCLEOTIDE SEQUENCE [LARGE SCALE GENOMIC DNA]</scope>
    <source>
        <strain evidence="2 3">Ter91</strain>
    </source>
</reference>
<evidence type="ECO:0000313" key="3">
    <source>
        <dbReference type="Proteomes" id="UP000074561"/>
    </source>
</evidence>
<dbReference type="Pfam" id="PF06439">
    <property type="entry name" value="3keto-disac_hyd"/>
    <property type="match status" value="1"/>
</dbReference>
<name>A0A127Q4V9_9BURK</name>
<organism evidence="2 3">
    <name type="scientific">Collimonas pratensis</name>
    <dbReference type="NCBI Taxonomy" id="279113"/>
    <lineage>
        <taxon>Bacteria</taxon>
        <taxon>Pseudomonadati</taxon>
        <taxon>Pseudomonadota</taxon>
        <taxon>Betaproteobacteria</taxon>
        <taxon>Burkholderiales</taxon>
        <taxon>Oxalobacteraceae</taxon>
        <taxon>Collimonas</taxon>
    </lineage>
</organism>
<dbReference type="EMBL" id="CP013234">
    <property type="protein sequence ID" value="AMP05016.1"/>
    <property type="molecule type" value="Genomic_DNA"/>
</dbReference>
<sequence>MPSPGTSMGVAAASEQIELTANQWQADGKVTFKQQQGYPHGLISVKDGGAALKNRTFGSGTIEYDISEDADNQGIAGIWFRQQDKDTAENFYLRTDSNCPSSIECVQYAPVSHGNVQWDVYPEYQAKAPVHAHGWNHVKLVISGKRMNVYINGEAAPSLRVGRLEGDALSGAIQLRGDATFANLKLTPDATEGLSPEPTKDVAEGDPNYVRSWLLSPALTIPIGQEAVFSAMPAKAEAWEAITAERKGFVNISRKHGNPGGAPDLIWLKTNIDSDRNQSKHVAIGWVRQVWVFVNGKPVYADKNFYYPASGRKPPLGRMSLQNGAFDLPLQSGQNEVEIAISNDLHSLHHWGWGFEFRFDNVDGLKMQAAKQGM</sequence>
<dbReference type="GO" id="GO:0016787">
    <property type="term" value="F:hydrolase activity"/>
    <property type="evidence" value="ECO:0007669"/>
    <property type="project" value="InterPro"/>
</dbReference>
<feature type="domain" description="3-keto-alpha-glucoside-1,2-lyase/3-keto-2-hydroxy-glucal hydratase" evidence="1">
    <location>
        <begin position="21"/>
        <end position="177"/>
    </location>
</feature>
<dbReference type="AlphaFoldDB" id="A0A127Q4V9"/>
<keyword evidence="2" id="KW-0430">Lectin</keyword>
<evidence type="ECO:0000313" key="2">
    <source>
        <dbReference type="EMBL" id="AMP05016.1"/>
    </source>
</evidence>
<dbReference type="InterPro" id="IPR010496">
    <property type="entry name" value="AL/BT2_dom"/>
</dbReference>
<dbReference type="InterPro" id="IPR013320">
    <property type="entry name" value="ConA-like_dom_sf"/>
</dbReference>
<dbReference type="GO" id="GO:0030246">
    <property type="term" value="F:carbohydrate binding"/>
    <property type="evidence" value="ECO:0007669"/>
    <property type="project" value="UniProtKB-KW"/>
</dbReference>